<organism evidence="1 2">
    <name type="scientific">Gossypium barbadense</name>
    <name type="common">Sea Island cotton</name>
    <name type="synonym">Hibiscus barbadensis</name>
    <dbReference type="NCBI Taxonomy" id="3634"/>
    <lineage>
        <taxon>Eukaryota</taxon>
        <taxon>Viridiplantae</taxon>
        <taxon>Streptophyta</taxon>
        <taxon>Embryophyta</taxon>
        <taxon>Tracheophyta</taxon>
        <taxon>Spermatophyta</taxon>
        <taxon>Magnoliopsida</taxon>
        <taxon>eudicotyledons</taxon>
        <taxon>Gunneridae</taxon>
        <taxon>Pentapetalae</taxon>
        <taxon>rosids</taxon>
        <taxon>malvids</taxon>
        <taxon>Malvales</taxon>
        <taxon>Malvaceae</taxon>
        <taxon>Malvoideae</taxon>
        <taxon>Gossypium</taxon>
    </lineage>
</organism>
<gene>
    <name evidence="1" type="ORF">GOBAR_AA26134</name>
</gene>
<dbReference type="AlphaFoldDB" id="A0A2P5WTY2"/>
<dbReference type="Proteomes" id="UP000239757">
    <property type="component" value="Unassembled WGS sequence"/>
</dbReference>
<evidence type="ECO:0000313" key="2">
    <source>
        <dbReference type="Proteomes" id="UP000239757"/>
    </source>
</evidence>
<name>A0A2P5WTY2_GOSBA</name>
<protein>
    <submittedName>
        <fullName evidence="1">Uncharacterized protein</fullName>
    </submittedName>
</protein>
<evidence type="ECO:0000313" key="1">
    <source>
        <dbReference type="EMBL" id="PPR94536.1"/>
    </source>
</evidence>
<sequence>MAWNYRDMRIPHQLGNLTAQYGQLMGYGAILRHHDGGLLVARCQSNRGSMVTGIILIEGYAFGGIQWQLAMRSGQIDY</sequence>
<proteinExistence type="predicted"/>
<dbReference type="EMBL" id="KZ666499">
    <property type="protein sequence ID" value="PPR94536.1"/>
    <property type="molecule type" value="Genomic_DNA"/>
</dbReference>
<reference evidence="1 2" key="1">
    <citation type="submission" date="2015-01" db="EMBL/GenBank/DDBJ databases">
        <title>Genome of allotetraploid Gossypium barbadense reveals genomic plasticity and fiber elongation in cotton evolution.</title>
        <authorList>
            <person name="Chen X."/>
            <person name="Liu X."/>
            <person name="Zhao B."/>
            <person name="Zheng H."/>
            <person name="Hu Y."/>
            <person name="Lu G."/>
            <person name="Yang C."/>
            <person name="Chen J."/>
            <person name="Shan C."/>
            <person name="Zhang L."/>
            <person name="Zhou Y."/>
            <person name="Wang L."/>
            <person name="Guo W."/>
            <person name="Bai Y."/>
            <person name="Ruan J."/>
            <person name="Shangguan X."/>
            <person name="Mao Y."/>
            <person name="Jiang J."/>
            <person name="Zhu Y."/>
            <person name="Lei J."/>
            <person name="Kang H."/>
            <person name="Chen S."/>
            <person name="He X."/>
            <person name="Wang R."/>
            <person name="Wang Y."/>
            <person name="Chen J."/>
            <person name="Wang L."/>
            <person name="Yu S."/>
            <person name="Wang B."/>
            <person name="Wei J."/>
            <person name="Song S."/>
            <person name="Lu X."/>
            <person name="Gao Z."/>
            <person name="Gu W."/>
            <person name="Deng X."/>
            <person name="Ma D."/>
            <person name="Wang S."/>
            <person name="Liang W."/>
            <person name="Fang L."/>
            <person name="Cai C."/>
            <person name="Zhu X."/>
            <person name="Zhou B."/>
            <person name="Zhang Y."/>
            <person name="Chen Z."/>
            <person name="Xu S."/>
            <person name="Zhu R."/>
            <person name="Wang S."/>
            <person name="Zhang T."/>
            <person name="Zhao G."/>
        </authorList>
    </citation>
    <scope>NUCLEOTIDE SEQUENCE [LARGE SCALE GENOMIC DNA]</scope>
    <source>
        <strain evidence="2">cv. Xinhai21</strain>
        <tissue evidence="1">Leaf</tissue>
    </source>
</reference>
<accession>A0A2P5WTY2</accession>